<evidence type="ECO:0000256" key="4">
    <source>
        <dbReference type="ARBA" id="ARBA00022630"/>
    </source>
</evidence>
<sequence>MTTSPYDILFEPVKIGPKTTRNRFYQVPHCTGMGHRYPQAEAAHRGVKAEGGWGVVSTQETEIHPSSDLTPANEGRLWDDGDIPALQLMAEAVQAHGSLAAIQLAHNGHHATGRYSRQPTLAPSSTPSDWGDPWQARGMDKADIKAFRGWHVDAAKRAKRAGFDIIYVYAGHDMTLLMHFLLARHNRRSDEYGGSFENRLRLFREVLADTRDAVGDSCAIAVRLAVDELMGEAGLRHEVEGRDIIEALAEEPDLWDVNISDWSNDSQTSRFAKEGYQEPYTAFVKSVTTKPVVGVGRYTSPDTMVRLVKSGHLDLIGAARPSIADPFLPNKIREGRLEEIRECIGCNICVSGDNLMMPMRCTQNPTVGEEWRRGWHPEVITGDKIASERFLIVGGGPAGMEAARGLVQAGHEVVLAEASDAWGGRVAIESALPGLAEWGRVRDWRLWQLQQKDAADLYLQSRLSSSDILEYGIGQVVLATGASWRMDGVGRTHRLPVAAFGALPVLSPESAMQGGLEQDDGTGPIVIYDDDGFYLGSVLAELAVQTGREVVFVTPEAVVAPWTENTLEQTRIQARLIQLGVTIIPLHEVAEGDGSTLELACVYSDARRQIPCATLVPLTSRVPNDALWSNLKEHEADWDAAGVTAVTRIGDCYCPSTIAAAVHAGHEFARTVTGAQIDPPRRGERVDLSPER</sequence>
<comment type="cofactor">
    <cofactor evidence="2">
        <name>[4Fe-4S] cluster</name>
        <dbReference type="ChEBI" id="CHEBI:49883"/>
    </cofactor>
</comment>
<dbReference type="InterPro" id="IPR013785">
    <property type="entry name" value="Aldolase_TIM"/>
</dbReference>
<evidence type="ECO:0000256" key="6">
    <source>
        <dbReference type="ARBA" id="ARBA00022723"/>
    </source>
</evidence>
<feature type="compositionally biased region" description="Basic and acidic residues" evidence="10">
    <location>
        <begin position="679"/>
        <end position="692"/>
    </location>
</feature>
<dbReference type="Proteomes" id="UP000051295">
    <property type="component" value="Unassembled WGS sequence"/>
</dbReference>
<dbReference type="InterPro" id="IPR051793">
    <property type="entry name" value="NADH:flavin_oxidoreductase"/>
</dbReference>
<keyword evidence="7" id="KW-0560">Oxidoreductase</keyword>
<gene>
    <name evidence="13" type="ORF">XM53_10670</name>
</gene>
<organism evidence="13 14">
    <name type="scientific">Roseovarius atlanticus</name>
    <dbReference type="NCBI Taxonomy" id="1641875"/>
    <lineage>
        <taxon>Bacteria</taxon>
        <taxon>Pseudomonadati</taxon>
        <taxon>Pseudomonadota</taxon>
        <taxon>Alphaproteobacteria</taxon>
        <taxon>Rhodobacterales</taxon>
        <taxon>Roseobacteraceae</taxon>
        <taxon>Roseovarius</taxon>
    </lineage>
</organism>
<keyword evidence="6" id="KW-0479">Metal-binding</keyword>
<reference evidence="13 14" key="1">
    <citation type="submission" date="2015-04" db="EMBL/GenBank/DDBJ databases">
        <title>The draft genome sequence of Roseovarius sp.R12b.</title>
        <authorList>
            <person name="Li G."/>
            <person name="Lai Q."/>
            <person name="Shao Z."/>
            <person name="Yan P."/>
        </authorList>
    </citation>
    <scope>NUCLEOTIDE SEQUENCE [LARGE SCALE GENOMIC DNA]</scope>
    <source>
        <strain evidence="13 14">R12B</strain>
    </source>
</reference>
<dbReference type="GO" id="GO:0051536">
    <property type="term" value="F:iron-sulfur cluster binding"/>
    <property type="evidence" value="ECO:0007669"/>
    <property type="project" value="UniProtKB-KW"/>
</dbReference>
<evidence type="ECO:0000256" key="5">
    <source>
        <dbReference type="ARBA" id="ARBA00022643"/>
    </source>
</evidence>
<dbReference type="InterPro" id="IPR001155">
    <property type="entry name" value="OxRdtase_FMN_N"/>
</dbReference>
<keyword evidence="4" id="KW-0285">Flavoprotein</keyword>
<keyword evidence="14" id="KW-1185">Reference proteome</keyword>
<feature type="domain" description="NADH:flavin oxidoreductase/NADH oxidase N-terminal" evidence="11">
    <location>
        <begin position="9"/>
        <end position="337"/>
    </location>
</feature>
<feature type="domain" description="FAD/NAD(P)-binding" evidence="12">
    <location>
        <begin position="390"/>
        <end position="642"/>
    </location>
</feature>
<evidence type="ECO:0000259" key="11">
    <source>
        <dbReference type="Pfam" id="PF00724"/>
    </source>
</evidence>
<dbReference type="SUPFAM" id="SSF51395">
    <property type="entry name" value="FMN-linked oxidoreductases"/>
    <property type="match status" value="1"/>
</dbReference>
<feature type="compositionally biased region" description="Polar residues" evidence="10">
    <location>
        <begin position="115"/>
        <end position="128"/>
    </location>
</feature>
<evidence type="ECO:0000256" key="2">
    <source>
        <dbReference type="ARBA" id="ARBA00001966"/>
    </source>
</evidence>
<evidence type="ECO:0000256" key="9">
    <source>
        <dbReference type="ARBA" id="ARBA00023014"/>
    </source>
</evidence>
<name>A0A0T5NUQ5_9RHOB</name>
<evidence type="ECO:0000259" key="12">
    <source>
        <dbReference type="Pfam" id="PF07992"/>
    </source>
</evidence>
<dbReference type="CDD" id="cd02929">
    <property type="entry name" value="TMADH_HD_FMN"/>
    <property type="match status" value="1"/>
</dbReference>
<dbReference type="InterPro" id="IPR036188">
    <property type="entry name" value="FAD/NAD-bd_sf"/>
</dbReference>
<feature type="region of interest" description="Disordered" evidence="10">
    <location>
        <begin position="673"/>
        <end position="692"/>
    </location>
</feature>
<protein>
    <submittedName>
        <fullName evidence="13">NADH:flavin oxidoreductase</fullName>
    </submittedName>
</protein>
<evidence type="ECO:0000256" key="10">
    <source>
        <dbReference type="SAM" id="MobiDB-lite"/>
    </source>
</evidence>
<dbReference type="OrthoDB" id="9784632at2"/>
<accession>A0A0T5NUQ5</accession>
<comment type="cofactor">
    <cofactor evidence="1">
        <name>FMN</name>
        <dbReference type="ChEBI" id="CHEBI:58210"/>
    </cofactor>
</comment>
<evidence type="ECO:0000256" key="7">
    <source>
        <dbReference type="ARBA" id="ARBA00023002"/>
    </source>
</evidence>
<dbReference type="GO" id="GO:0046872">
    <property type="term" value="F:metal ion binding"/>
    <property type="evidence" value="ECO:0007669"/>
    <property type="project" value="UniProtKB-KW"/>
</dbReference>
<dbReference type="SUPFAM" id="SSF51971">
    <property type="entry name" value="Nucleotide-binding domain"/>
    <property type="match status" value="1"/>
</dbReference>
<dbReference type="Gene3D" id="3.20.20.70">
    <property type="entry name" value="Aldolase class I"/>
    <property type="match status" value="1"/>
</dbReference>
<evidence type="ECO:0000313" key="14">
    <source>
        <dbReference type="Proteomes" id="UP000051295"/>
    </source>
</evidence>
<dbReference type="Gene3D" id="3.40.50.720">
    <property type="entry name" value="NAD(P)-binding Rossmann-like Domain"/>
    <property type="match status" value="1"/>
</dbReference>
<dbReference type="PANTHER" id="PTHR42917:SF2">
    <property type="entry name" value="2,4-DIENOYL-COA REDUCTASE [(2E)-ENOYL-COA-PRODUCING]"/>
    <property type="match status" value="1"/>
</dbReference>
<feature type="region of interest" description="Disordered" evidence="10">
    <location>
        <begin position="111"/>
        <end position="133"/>
    </location>
</feature>
<evidence type="ECO:0000256" key="1">
    <source>
        <dbReference type="ARBA" id="ARBA00001917"/>
    </source>
</evidence>
<dbReference type="STRING" id="1641875.XM53_10670"/>
<dbReference type="Pfam" id="PF00724">
    <property type="entry name" value="Oxidored_FMN"/>
    <property type="match status" value="1"/>
</dbReference>
<dbReference type="AlphaFoldDB" id="A0A0T5NUQ5"/>
<dbReference type="Gene3D" id="3.50.50.60">
    <property type="entry name" value="FAD/NAD(P)-binding domain"/>
    <property type="match status" value="1"/>
</dbReference>
<dbReference type="GO" id="GO:0016491">
    <property type="term" value="F:oxidoreductase activity"/>
    <property type="evidence" value="ECO:0007669"/>
    <property type="project" value="UniProtKB-KW"/>
</dbReference>
<dbReference type="PANTHER" id="PTHR42917">
    <property type="entry name" value="2,4-DIENOYL-COA REDUCTASE"/>
    <property type="match status" value="1"/>
</dbReference>
<evidence type="ECO:0000256" key="3">
    <source>
        <dbReference type="ARBA" id="ARBA00011048"/>
    </source>
</evidence>
<evidence type="ECO:0000256" key="8">
    <source>
        <dbReference type="ARBA" id="ARBA00023004"/>
    </source>
</evidence>
<keyword evidence="9" id="KW-0411">Iron-sulfur</keyword>
<dbReference type="InterPro" id="IPR023753">
    <property type="entry name" value="FAD/NAD-binding_dom"/>
</dbReference>
<dbReference type="RefSeq" id="WP_057793350.1">
    <property type="nucleotide sequence ID" value="NZ_LAXJ01000009.1"/>
</dbReference>
<dbReference type="SUPFAM" id="SSF51905">
    <property type="entry name" value="FAD/NAD(P)-binding domain"/>
    <property type="match status" value="1"/>
</dbReference>
<dbReference type="InterPro" id="IPR037348">
    <property type="entry name" value="TMADH/DMDH_FMN-bd"/>
</dbReference>
<comment type="caution">
    <text evidence="13">The sequence shown here is derived from an EMBL/GenBank/DDBJ whole genome shotgun (WGS) entry which is preliminary data.</text>
</comment>
<comment type="similarity">
    <text evidence="3">In the N-terminal section; belongs to the NADH:flavin oxidoreductase/NADH oxidase family.</text>
</comment>
<keyword evidence="5" id="KW-0288">FMN</keyword>
<dbReference type="EMBL" id="LAXJ01000009">
    <property type="protein sequence ID" value="KRS12661.1"/>
    <property type="molecule type" value="Genomic_DNA"/>
</dbReference>
<keyword evidence="8" id="KW-0408">Iron</keyword>
<proteinExistence type="inferred from homology"/>
<dbReference type="GO" id="GO:0010181">
    <property type="term" value="F:FMN binding"/>
    <property type="evidence" value="ECO:0007669"/>
    <property type="project" value="InterPro"/>
</dbReference>
<evidence type="ECO:0000313" key="13">
    <source>
        <dbReference type="EMBL" id="KRS12661.1"/>
    </source>
</evidence>
<dbReference type="PATRIC" id="fig|1641875.4.peg.4556"/>
<dbReference type="Pfam" id="PF07992">
    <property type="entry name" value="Pyr_redox_2"/>
    <property type="match status" value="1"/>
</dbReference>